<sequence length="216" mass="24808">MKRFWKFPVMAFIFTALLFGALPAFAKDSGDERVIEVIRWECFVCGKQYFTFAPDDIGGKTKAEHKIPDYQQKNWVMFSDPGKSISKCPKSGDDAHMFFKKEEFKTSPYIVHERKNDYVVLKNGGPIKTKIKKWRCGLCKKDGFCFDGDDMDLWEGLIFKNPQKVFNMGSGSSIPVCNFKLITGEELKCHMVTLDSAKNYPSIEIAKLMSNLWYSD</sequence>
<evidence type="ECO:0000313" key="3">
    <source>
        <dbReference type="Proteomes" id="UP000295066"/>
    </source>
</evidence>
<comment type="caution">
    <text evidence="2">The sequence shown here is derived from an EMBL/GenBank/DDBJ whole genome shotgun (WGS) entry which is preliminary data.</text>
</comment>
<accession>A0A4R8M5U8</accession>
<dbReference type="EMBL" id="SORI01000020">
    <property type="protein sequence ID" value="TDY55930.1"/>
    <property type="molecule type" value="Genomic_DNA"/>
</dbReference>
<keyword evidence="3" id="KW-1185">Reference proteome</keyword>
<evidence type="ECO:0000256" key="1">
    <source>
        <dbReference type="SAM" id="SignalP"/>
    </source>
</evidence>
<protein>
    <submittedName>
        <fullName evidence="2">Uncharacterized protein</fullName>
    </submittedName>
</protein>
<proteinExistence type="predicted"/>
<evidence type="ECO:0000313" key="2">
    <source>
        <dbReference type="EMBL" id="TDY55930.1"/>
    </source>
</evidence>
<dbReference type="Proteomes" id="UP000295066">
    <property type="component" value="Unassembled WGS sequence"/>
</dbReference>
<dbReference type="AlphaFoldDB" id="A0A4R8M5U8"/>
<keyword evidence="1" id="KW-0732">Signal</keyword>
<feature type="chain" id="PRO_5020641361" evidence="1">
    <location>
        <begin position="27"/>
        <end position="216"/>
    </location>
</feature>
<name>A0A4R8M5U8_9BACT</name>
<reference evidence="2 3" key="1">
    <citation type="submission" date="2019-03" db="EMBL/GenBank/DDBJ databases">
        <title>Genomic Encyclopedia of Type Strains, Phase IV (KMG-IV): sequencing the most valuable type-strain genomes for metagenomic binning, comparative biology and taxonomic classification.</title>
        <authorList>
            <person name="Goeker M."/>
        </authorList>
    </citation>
    <scope>NUCLEOTIDE SEQUENCE [LARGE SCALE GENOMIC DNA]</scope>
    <source>
        <strain evidence="2 3">DSM 25964</strain>
    </source>
</reference>
<gene>
    <name evidence="2" type="ORF">C8D99_12011</name>
</gene>
<organism evidence="2 3">
    <name type="scientific">Aminivibrio pyruvatiphilus</name>
    <dbReference type="NCBI Taxonomy" id="1005740"/>
    <lineage>
        <taxon>Bacteria</taxon>
        <taxon>Thermotogati</taxon>
        <taxon>Synergistota</taxon>
        <taxon>Synergistia</taxon>
        <taxon>Synergistales</taxon>
        <taxon>Aminobacteriaceae</taxon>
        <taxon>Aminivibrio</taxon>
    </lineage>
</organism>
<feature type="signal peptide" evidence="1">
    <location>
        <begin position="1"/>
        <end position="26"/>
    </location>
</feature>